<dbReference type="InterPro" id="IPR036291">
    <property type="entry name" value="NAD(P)-bd_dom_sf"/>
</dbReference>
<accession>A0AAP0I6Y1</accession>
<evidence type="ECO:0000256" key="2">
    <source>
        <dbReference type="ARBA" id="ARBA00023002"/>
    </source>
</evidence>
<dbReference type="InterPro" id="IPR002347">
    <property type="entry name" value="SDR_fam"/>
</dbReference>
<dbReference type="PANTHER" id="PTHR44169">
    <property type="entry name" value="NADPH-DEPENDENT 1-ACYLDIHYDROXYACETONE PHOSPHATE REDUCTASE"/>
    <property type="match status" value="1"/>
</dbReference>
<reference evidence="4 5" key="1">
    <citation type="submission" date="2024-01" db="EMBL/GenBank/DDBJ databases">
        <title>Genome assemblies of Stephania.</title>
        <authorList>
            <person name="Yang L."/>
        </authorList>
    </citation>
    <scope>NUCLEOTIDE SEQUENCE [LARGE SCALE GENOMIC DNA]</scope>
    <source>
        <strain evidence="4">QJT</strain>
        <tissue evidence="4">Leaf</tissue>
    </source>
</reference>
<keyword evidence="5" id="KW-1185">Reference proteome</keyword>
<gene>
    <name evidence="4" type="ORF">Sjap_017834</name>
</gene>
<proteinExistence type="inferred from homology"/>
<dbReference type="GO" id="GO:0016491">
    <property type="term" value="F:oxidoreductase activity"/>
    <property type="evidence" value="ECO:0007669"/>
    <property type="project" value="UniProtKB-KW"/>
</dbReference>
<dbReference type="InterPro" id="IPR004252">
    <property type="entry name" value="Probable_transposase_24"/>
</dbReference>
<evidence type="ECO:0000313" key="4">
    <source>
        <dbReference type="EMBL" id="KAK9109774.1"/>
    </source>
</evidence>
<keyword evidence="2" id="KW-0560">Oxidoreductase</keyword>
<name>A0AAP0I6Y1_9MAGN</name>
<dbReference type="SUPFAM" id="SSF51735">
    <property type="entry name" value="NAD(P)-binding Rossmann-fold domains"/>
    <property type="match status" value="1"/>
</dbReference>
<organism evidence="4 5">
    <name type="scientific">Stephania japonica</name>
    <dbReference type="NCBI Taxonomy" id="461633"/>
    <lineage>
        <taxon>Eukaryota</taxon>
        <taxon>Viridiplantae</taxon>
        <taxon>Streptophyta</taxon>
        <taxon>Embryophyta</taxon>
        <taxon>Tracheophyta</taxon>
        <taxon>Spermatophyta</taxon>
        <taxon>Magnoliopsida</taxon>
        <taxon>Ranunculales</taxon>
        <taxon>Menispermaceae</taxon>
        <taxon>Menispermoideae</taxon>
        <taxon>Cissampelideae</taxon>
        <taxon>Stephania</taxon>
    </lineage>
</organism>
<dbReference type="PANTHER" id="PTHR44169:SF5">
    <property type="entry name" value="ENOYL-(ACYL CARRIER) REDUCTASE"/>
    <property type="match status" value="1"/>
</dbReference>
<comment type="similarity">
    <text evidence="1">Belongs to the short-chain dehydrogenases/reductases (SDR) family.</text>
</comment>
<dbReference type="PRINTS" id="PR00081">
    <property type="entry name" value="GDHRDH"/>
</dbReference>
<comment type="caution">
    <text evidence="4">The sequence shown here is derived from an EMBL/GenBank/DDBJ whole genome shotgun (WGS) entry which is preliminary data.</text>
</comment>
<feature type="region of interest" description="Disordered" evidence="3">
    <location>
        <begin position="752"/>
        <end position="774"/>
    </location>
</feature>
<dbReference type="Pfam" id="PF00106">
    <property type="entry name" value="adh_short"/>
    <property type="match status" value="1"/>
</dbReference>
<evidence type="ECO:0000313" key="5">
    <source>
        <dbReference type="Proteomes" id="UP001417504"/>
    </source>
</evidence>
<dbReference type="EMBL" id="JBBNAE010000007">
    <property type="protein sequence ID" value="KAK9109774.1"/>
    <property type="molecule type" value="Genomic_DNA"/>
</dbReference>
<dbReference type="AlphaFoldDB" id="A0AAP0I6Y1"/>
<evidence type="ECO:0000256" key="1">
    <source>
        <dbReference type="ARBA" id="ARBA00006484"/>
    </source>
</evidence>
<evidence type="ECO:0000256" key="3">
    <source>
        <dbReference type="SAM" id="MobiDB-lite"/>
    </source>
</evidence>
<dbReference type="GO" id="GO:0005783">
    <property type="term" value="C:endoplasmic reticulum"/>
    <property type="evidence" value="ECO:0007669"/>
    <property type="project" value="TreeGrafter"/>
</dbReference>
<feature type="region of interest" description="Disordered" evidence="3">
    <location>
        <begin position="413"/>
        <end position="433"/>
    </location>
</feature>
<protein>
    <submittedName>
        <fullName evidence="4">Uncharacterized protein</fullName>
    </submittedName>
</protein>
<dbReference type="Pfam" id="PF03004">
    <property type="entry name" value="Transposase_24"/>
    <property type="match status" value="1"/>
</dbReference>
<sequence>MAIDPYVAEGIEVRLVPTEMYDALSAALVRVNPSDNFNNDQTLICIWMLISRFATPIEGTVVRMEVSKAWEVHALGQLRLVQQVVAHMVANGRGTIVNVGSVVGRVPTPWAGSYYTSKAAVHAMTNTLRVELRPFGINVVLVVPGAVRSNFGSANVERMMKLPNWKLYSEFKEAIEERARASQGGKATIATVFARYVAKKVLMPRPPKQIVFGHMTGLFAVLSWSPLWVRDRARFFLTESEKSIEQDIVSSPTIPSDIASPPEEVQDAAEKNVRGVTRNLELQKEFEDKGPLPIQITPELKQATGKNASWFNNLCGSVVREHAPLDVKGWKEIPLEKFQVNPNSRHVRKVINHQMGASYRTWRFQLNKHFKKVGGYSDLESAKSEKHETVESEEEWKKLCDYLASAEFQNMSAANSENRSKRKYMQTNGSVSTPNHQLRLHNELFCGVGHIETFKRNHTTKRGEWLNDECEKAYLEMVEKRLNNMWPPPLDHVDEPFVLDLNILKDVLGQKSSYLRGWARLATTQKNSNRNRDEFNSEPDEESEIALLKREVEGYRERFETIDEMKQQIAHLEEIIRRYSQGDTPPSPQRTLNWEISTTSRKELTSQTPWEDAATIVAHGVSATSYGFWVMLCSIMDAIADVVGLIAYGAMCGVSDRIRCREAKFARKLLILHKFQSKSDNMKLDKFKNWLIQGSKDRKDNTIMCTLLVSDNMKPDKFKNRLIQGRKDRKDKTIMYNDIRLRLGLISKKCAEPRSGGRKMGKGSQSLSSRRCGDARNTRVESVARLDSHSYPVTCK</sequence>
<dbReference type="Gene3D" id="3.40.50.720">
    <property type="entry name" value="NAD(P)-binding Rossmann-like Domain"/>
    <property type="match status" value="1"/>
</dbReference>
<dbReference type="Proteomes" id="UP001417504">
    <property type="component" value="Unassembled WGS sequence"/>
</dbReference>